<dbReference type="Pfam" id="PF24928">
    <property type="entry name" value="DUF7748"/>
    <property type="match status" value="1"/>
</dbReference>
<evidence type="ECO:0000259" key="1">
    <source>
        <dbReference type="Pfam" id="PF24928"/>
    </source>
</evidence>
<gene>
    <name evidence="2" type="ORF">KC19_9G074800</name>
</gene>
<dbReference type="InterPro" id="IPR056650">
    <property type="entry name" value="DUF7748"/>
</dbReference>
<sequence length="138" mass="15392">MGSFISGLKSSASSKVAEPETTVIINRTSNPLEMKMGNHRFFTNLATVAKNDSYAVKANSNDTYQEYRLEAVHNSSGNSVIVNSDECVDNKTIIIKEVEGKLQVEREPRELPRLSSSSAIPATLEDESVKKSKWLLWW</sequence>
<keyword evidence="3" id="KW-1185">Reference proteome</keyword>
<dbReference type="EMBL" id="CM026430">
    <property type="protein sequence ID" value="KAG0561575.1"/>
    <property type="molecule type" value="Genomic_DNA"/>
</dbReference>
<feature type="domain" description="DUF7748" evidence="1">
    <location>
        <begin position="21"/>
        <end position="110"/>
    </location>
</feature>
<comment type="caution">
    <text evidence="2">The sequence shown here is derived from an EMBL/GenBank/DDBJ whole genome shotgun (WGS) entry which is preliminary data.</text>
</comment>
<evidence type="ECO:0000313" key="3">
    <source>
        <dbReference type="Proteomes" id="UP000822688"/>
    </source>
</evidence>
<protein>
    <recommendedName>
        <fullName evidence="1">DUF7748 domain-containing protein</fullName>
    </recommendedName>
</protein>
<accession>A0A8T0GT38</accession>
<dbReference type="PANTHER" id="PTHR48468:SF1">
    <property type="entry name" value="PLASTOCYANIN-LIKE DOMAIN-CONTAINING PROTEIN"/>
    <property type="match status" value="1"/>
</dbReference>
<reference evidence="2" key="1">
    <citation type="submission" date="2020-06" db="EMBL/GenBank/DDBJ databases">
        <title>WGS assembly of Ceratodon purpureus strain R40.</title>
        <authorList>
            <person name="Carey S.B."/>
            <person name="Jenkins J."/>
            <person name="Shu S."/>
            <person name="Lovell J.T."/>
            <person name="Sreedasyam A."/>
            <person name="Maumus F."/>
            <person name="Tiley G.P."/>
            <person name="Fernandez-Pozo N."/>
            <person name="Barry K."/>
            <person name="Chen C."/>
            <person name="Wang M."/>
            <person name="Lipzen A."/>
            <person name="Daum C."/>
            <person name="Saski C.A."/>
            <person name="Payton A.C."/>
            <person name="Mcbreen J.C."/>
            <person name="Conrad R.E."/>
            <person name="Kollar L.M."/>
            <person name="Olsson S."/>
            <person name="Huttunen S."/>
            <person name="Landis J.B."/>
            <person name="Wickett N.J."/>
            <person name="Johnson M.G."/>
            <person name="Rensing S.A."/>
            <person name="Grimwood J."/>
            <person name="Schmutz J."/>
            <person name="Mcdaniel S.F."/>
        </authorList>
    </citation>
    <scope>NUCLEOTIDE SEQUENCE</scope>
    <source>
        <strain evidence="2">R40</strain>
    </source>
</reference>
<dbReference type="AlphaFoldDB" id="A0A8T0GT38"/>
<name>A0A8T0GT38_CERPU</name>
<proteinExistence type="predicted"/>
<dbReference type="PANTHER" id="PTHR48468">
    <property type="entry name" value="PLASTOCYANIN-LIKE DOMAIN-CONTAINING PROTEIN"/>
    <property type="match status" value="1"/>
</dbReference>
<dbReference type="Proteomes" id="UP000822688">
    <property type="component" value="Chromosome 9"/>
</dbReference>
<evidence type="ECO:0000313" key="2">
    <source>
        <dbReference type="EMBL" id="KAG0561575.1"/>
    </source>
</evidence>
<organism evidence="2 3">
    <name type="scientific">Ceratodon purpureus</name>
    <name type="common">Fire moss</name>
    <name type="synonym">Dicranum purpureum</name>
    <dbReference type="NCBI Taxonomy" id="3225"/>
    <lineage>
        <taxon>Eukaryota</taxon>
        <taxon>Viridiplantae</taxon>
        <taxon>Streptophyta</taxon>
        <taxon>Embryophyta</taxon>
        <taxon>Bryophyta</taxon>
        <taxon>Bryophytina</taxon>
        <taxon>Bryopsida</taxon>
        <taxon>Dicranidae</taxon>
        <taxon>Pseudoditrichales</taxon>
        <taxon>Ditrichaceae</taxon>
        <taxon>Ceratodon</taxon>
    </lineage>
</organism>